<name>A0A139LIB4_9BACE</name>
<accession>A0A139LIB4</accession>
<proteinExistence type="predicted"/>
<organism evidence="1">
    <name type="scientific">Bacteroides intestinalis</name>
    <dbReference type="NCBI Taxonomy" id="329854"/>
    <lineage>
        <taxon>Bacteria</taxon>
        <taxon>Pseudomonadati</taxon>
        <taxon>Bacteroidota</taxon>
        <taxon>Bacteroidia</taxon>
        <taxon>Bacteroidales</taxon>
        <taxon>Bacteroidaceae</taxon>
        <taxon>Bacteroides</taxon>
    </lineage>
</organism>
<dbReference type="EMBL" id="LTDF01000076">
    <property type="protein sequence ID" value="KXT51192.1"/>
    <property type="molecule type" value="Genomic_DNA"/>
</dbReference>
<dbReference type="PATRIC" id="fig|329854.7.peg.2232"/>
<evidence type="ECO:0000313" key="2">
    <source>
        <dbReference type="Proteomes" id="UP000070319"/>
    </source>
</evidence>
<gene>
    <name evidence="1" type="ORF">HMPREF2531_02189</name>
</gene>
<protein>
    <recommendedName>
        <fullName evidence="3">Transcriptional regulator</fullName>
    </recommendedName>
</protein>
<dbReference type="RefSeq" id="WP_061435911.1">
    <property type="nucleotide sequence ID" value="NZ_KQ968692.1"/>
</dbReference>
<reference evidence="1 2" key="1">
    <citation type="submission" date="2016-02" db="EMBL/GenBank/DDBJ databases">
        <authorList>
            <person name="Wen L."/>
            <person name="He K."/>
            <person name="Yang H."/>
        </authorList>
    </citation>
    <scope>NUCLEOTIDE SEQUENCE [LARGE SCALE GENOMIC DNA]</scope>
    <source>
        <strain evidence="1 2">KLE1704</strain>
    </source>
</reference>
<dbReference type="AlphaFoldDB" id="A0A139LIB4"/>
<dbReference type="Proteomes" id="UP000070319">
    <property type="component" value="Unassembled WGS sequence"/>
</dbReference>
<sequence length="65" mass="7468">MKTGEKVKVDPKLTGLNEWIEGTVIDVEQNPFKGIVIAIRDNLNRIFFGEIKYFKQLNDAPLCMQ</sequence>
<evidence type="ECO:0000313" key="1">
    <source>
        <dbReference type="EMBL" id="KXT51192.1"/>
    </source>
</evidence>
<comment type="caution">
    <text evidence="1">The sequence shown here is derived from an EMBL/GenBank/DDBJ whole genome shotgun (WGS) entry which is preliminary data.</text>
</comment>
<evidence type="ECO:0008006" key="3">
    <source>
        <dbReference type="Google" id="ProtNLM"/>
    </source>
</evidence>